<proteinExistence type="predicted"/>
<dbReference type="Pfam" id="PF08570">
    <property type="entry name" value="DUF1761"/>
    <property type="match status" value="1"/>
</dbReference>
<gene>
    <name evidence="2" type="ORF">H9S92_08925</name>
</gene>
<feature type="transmembrane region" description="Helical" evidence="1">
    <location>
        <begin position="7"/>
        <end position="30"/>
    </location>
</feature>
<name>A0A923PHL8_9BACT</name>
<dbReference type="AlphaFoldDB" id="A0A923PHL8"/>
<keyword evidence="1" id="KW-0812">Transmembrane</keyword>
<dbReference type="InterPro" id="IPR013879">
    <property type="entry name" value="DUF1761"/>
</dbReference>
<feature type="transmembrane region" description="Helical" evidence="1">
    <location>
        <begin position="59"/>
        <end position="79"/>
    </location>
</feature>
<evidence type="ECO:0000256" key="1">
    <source>
        <dbReference type="SAM" id="Phobius"/>
    </source>
</evidence>
<dbReference type="RefSeq" id="WP_187466366.1">
    <property type="nucleotide sequence ID" value="NZ_JACSIT010000095.1"/>
</dbReference>
<sequence length="146" mass="15512">MNIKINWLAILVSTLAGMTIGFLFYGFLFLEAWQVAVGLATPDNVNFTKYGNPIILDPVTPMIINTLLMVAYGVFMTWLTGQTGRTSAAGGASLGALIGLLIAASSAVGNMFAVEPTMLSVIDGAYHLVLFTVIGAIVGGWRKRRA</sequence>
<feature type="transmembrane region" description="Helical" evidence="1">
    <location>
        <begin position="124"/>
        <end position="141"/>
    </location>
</feature>
<dbReference type="Proteomes" id="UP000650081">
    <property type="component" value="Unassembled WGS sequence"/>
</dbReference>
<keyword evidence="3" id="KW-1185">Reference proteome</keyword>
<keyword evidence="1" id="KW-0472">Membrane</keyword>
<dbReference type="EMBL" id="JACSIT010000095">
    <property type="protein sequence ID" value="MBC6994283.1"/>
    <property type="molecule type" value="Genomic_DNA"/>
</dbReference>
<protein>
    <submittedName>
        <fullName evidence="2">DUF1761 domain-containing protein</fullName>
    </submittedName>
</protein>
<reference evidence="2" key="1">
    <citation type="submission" date="2020-08" db="EMBL/GenBank/DDBJ databases">
        <title>Lewinella bacteria from marine environments.</title>
        <authorList>
            <person name="Zhong Y."/>
        </authorList>
    </citation>
    <scope>NUCLEOTIDE SEQUENCE</scope>
    <source>
        <strain evidence="2">KCTC 42187</strain>
    </source>
</reference>
<comment type="caution">
    <text evidence="2">The sequence shown here is derived from an EMBL/GenBank/DDBJ whole genome shotgun (WGS) entry which is preliminary data.</text>
</comment>
<organism evidence="2 3">
    <name type="scientific">Neolewinella lacunae</name>
    <dbReference type="NCBI Taxonomy" id="1517758"/>
    <lineage>
        <taxon>Bacteria</taxon>
        <taxon>Pseudomonadati</taxon>
        <taxon>Bacteroidota</taxon>
        <taxon>Saprospiria</taxon>
        <taxon>Saprospirales</taxon>
        <taxon>Lewinellaceae</taxon>
        <taxon>Neolewinella</taxon>
    </lineage>
</organism>
<accession>A0A923PHL8</accession>
<keyword evidence="1" id="KW-1133">Transmembrane helix</keyword>
<feature type="transmembrane region" description="Helical" evidence="1">
    <location>
        <begin position="91"/>
        <end position="112"/>
    </location>
</feature>
<evidence type="ECO:0000313" key="2">
    <source>
        <dbReference type="EMBL" id="MBC6994283.1"/>
    </source>
</evidence>
<evidence type="ECO:0000313" key="3">
    <source>
        <dbReference type="Proteomes" id="UP000650081"/>
    </source>
</evidence>